<dbReference type="RefSeq" id="WP_011279906.1">
    <property type="nucleotide sequence ID" value="NC_007204.1"/>
</dbReference>
<dbReference type="InterPro" id="IPR044084">
    <property type="entry name" value="AvModA-like_subst-bd"/>
</dbReference>
<gene>
    <name evidence="5" type="primary">modA</name>
    <name evidence="5" type="ordered locus">Psyc_0617</name>
</gene>
<dbReference type="CDD" id="cd13539">
    <property type="entry name" value="PBP2_AvModA"/>
    <property type="match status" value="1"/>
</dbReference>
<dbReference type="PANTHER" id="PTHR30632">
    <property type="entry name" value="MOLYBDATE-BINDING PERIPLASMIC PROTEIN"/>
    <property type="match status" value="1"/>
</dbReference>
<keyword evidence="2 4" id="KW-0479">Metal-binding</keyword>
<dbReference type="NCBIfam" id="TIGR01256">
    <property type="entry name" value="modA"/>
    <property type="match status" value="1"/>
</dbReference>
<dbReference type="InterPro" id="IPR050682">
    <property type="entry name" value="ModA/WtpA"/>
</dbReference>
<protein>
    <submittedName>
        <fullName evidence="5">ABC molybdenum transporter, periplasmic binding protein ModA</fullName>
    </submittedName>
</protein>
<dbReference type="SUPFAM" id="SSF53850">
    <property type="entry name" value="Periplasmic binding protein-like II"/>
    <property type="match status" value="1"/>
</dbReference>
<feature type="binding site" evidence="4">
    <location>
        <position position="101"/>
    </location>
    <ligand>
        <name>molybdate</name>
        <dbReference type="ChEBI" id="CHEBI:36264"/>
    </ligand>
</feature>
<dbReference type="HOGENOM" id="CLU_065520_1_1_6"/>
<dbReference type="Gene3D" id="3.40.190.10">
    <property type="entry name" value="Periplasmic binding protein-like II"/>
    <property type="match status" value="2"/>
</dbReference>
<evidence type="ECO:0000313" key="6">
    <source>
        <dbReference type="Proteomes" id="UP000000546"/>
    </source>
</evidence>
<keyword evidence="4" id="KW-0500">Molybdenum</keyword>
<dbReference type="GO" id="GO:0015689">
    <property type="term" value="P:molybdate ion transport"/>
    <property type="evidence" value="ECO:0007669"/>
    <property type="project" value="InterPro"/>
</dbReference>
<accession>Q4FU31</accession>
<organism evidence="5 6">
    <name type="scientific">Psychrobacter arcticus (strain DSM 17307 / VKM B-2377 / 273-4)</name>
    <dbReference type="NCBI Taxonomy" id="259536"/>
    <lineage>
        <taxon>Bacteria</taxon>
        <taxon>Pseudomonadati</taxon>
        <taxon>Pseudomonadota</taxon>
        <taxon>Gammaproteobacteria</taxon>
        <taxon>Moraxellales</taxon>
        <taxon>Moraxellaceae</taxon>
        <taxon>Psychrobacter</taxon>
    </lineage>
</organism>
<evidence type="ECO:0000256" key="3">
    <source>
        <dbReference type="ARBA" id="ARBA00022729"/>
    </source>
</evidence>
<evidence type="ECO:0000256" key="2">
    <source>
        <dbReference type="ARBA" id="ARBA00022723"/>
    </source>
</evidence>
<dbReference type="STRING" id="259536.Psyc_0617"/>
<dbReference type="PIRSF" id="PIRSF004846">
    <property type="entry name" value="ModA"/>
    <property type="match status" value="1"/>
</dbReference>
<evidence type="ECO:0000256" key="4">
    <source>
        <dbReference type="PIRSR" id="PIRSR004846-1"/>
    </source>
</evidence>
<dbReference type="PANTHER" id="PTHR30632:SF14">
    <property type="entry name" value="TUNGSTATE_MOLYBDATE_CHROMATE-BINDING PROTEIN MODA"/>
    <property type="match status" value="1"/>
</dbReference>
<dbReference type="KEGG" id="par:Psyc_0617"/>
<evidence type="ECO:0000256" key="1">
    <source>
        <dbReference type="ARBA" id="ARBA00009175"/>
    </source>
</evidence>
<dbReference type="Proteomes" id="UP000000546">
    <property type="component" value="Chromosome"/>
</dbReference>
<feature type="binding site" evidence="4">
    <location>
        <position position="215"/>
    </location>
    <ligand>
        <name>molybdate</name>
        <dbReference type="ChEBI" id="CHEBI:36264"/>
    </ligand>
</feature>
<keyword evidence="3" id="KW-0732">Signal</keyword>
<dbReference type="GO" id="GO:0046872">
    <property type="term" value="F:metal ion binding"/>
    <property type="evidence" value="ECO:0007669"/>
    <property type="project" value="UniProtKB-KW"/>
</dbReference>
<dbReference type="AlphaFoldDB" id="Q4FU31"/>
<dbReference type="InterPro" id="IPR005950">
    <property type="entry name" value="ModA"/>
</dbReference>
<name>Q4FU31_PSYA2</name>
<proteinExistence type="inferred from homology"/>
<dbReference type="eggNOG" id="COG0725">
    <property type="taxonomic scope" value="Bacteria"/>
</dbReference>
<evidence type="ECO:0000313" key="5">
    <source>
        <dbReference type="EMBL" id="AAZ18477.1"/>
    </source>
</evidence>
<dbReference type="EMBL" id="CP000082">
    <property type="protein sequence ID" value="AAZ18477.1"/>
    <property type="molecule type" value="Genomic_DNA"/>
</dbReference>
<dbReference type="GO" id="GO:0030973">
    <property type="term" value="F:molybdate ion binding"/>
    <property type="evidence" value="ECO:0007669"/>
    <property type="project" value="InterPro"/>
</dbReference>
<reference evidence="5 6" key="1">
    <citation type="journal article" date="2010" name="Appl. Environ. Microbiol.">
        <title>The genome sequence of Psychrobacter arcticus 273-4, a psychroactive Siberian permafrost bacterium, reveals mechanisms for adaptation to low-temperature growth.</title>
        <authorList>
            <person name="Ayala-del-Rio H.L."/>
            <person name="Chain P.S."/>
            <person name="Grzymski J.J."/>
            <person name="Ponder M.A."/>
            <person name="Ivanova N."/>
            <person name="Bergholz P.W."/>
            <person name="Di Bartolo G."/>
            <person name="Hauser L."/>
            <person name="Land M."/>
            <person name="Bakermans C."/>
            <person name="Rodrigues D."/>
            <person name="Klappenbach J."/>
            <person name="Zarka D."/>
            <person name="Larimer F."/>
            <person name="Richardson P."/>
            <person name="Murray A."/>
            <person name="Thomashow M."/>
            <person name="Tiedje J.M."/>
        </authorList>
    </citation>
    <scope>NUCLEOTIDE SEQUENCE [LARGE SCALE GENOMIC DNA]</scope>
    <source>
        <strain evidence="6">DSM 17307 / VKM B-2377 / 273-4</strain>
    </source>
</reference>
<dbReference type="Pfam" id="PF13531">
    <property type="entry name" value="SBP_bac_11"/>
    <property type="match status" value="1"/>
</dbReference>
<sequence>MKINTVNDGDTKTLIPHFTTVFKALLTVSASTFLALTLTSCAKESTTNTAQAAVNDTTAQTETLRIAAAANLFDVLPDIVEAYKADRKLPDQDIEVTFASSGKLYAQITSGAPYDIFLSANQTFPAKLADELAHKRPQSEKTYKPFTYTQGQLALYSVTTPMNGLEAFTANPDSKITIANPELAPYGESAKAYLQSQNIYDSLNEQKRIIQAENIGQAFQYAHTGSVDYGFVAQSQITAIKATPEQFYTLPPNAYPPILQDGMVITDGATATDFTDYIRSPVGQAYFSKAGYLAVK</sequence>
<dbReference type="OrthoDB" id="9785015at2"/>
<keyword evidence="6" id="KW-1185">Reference proteome</keyword>
<comment type="similarity">
    <text evidence="1">Belongs to the bacterial solute-binding protein ModA family.</text>
</comment>